<evidence type="ECO:0000313" key="2">
    <source>
        <dbReference type="EMBL" id="CAH1413073.1"/>
    </source>
</evidence>
<protein>
    <submittedName>
        <fullName evidence="2">Uncharacterized protein</fullName>
    </submittedName>
</protein>
<organism evidence="2 3">
    <name type="scientific">Lactuca virosa</name>
    <dbReference type="NCBI Taxonomy" id="75947"/>
    <lineage>
        <taxon>Eukaryota</taxon>
        <taxon>Viridiplantae</taxon>
        <taxon>Streptophyta</taxon>
        <taxon>Embryophyta</taxon>
        <taxon>Tracheophyta</taxon>
        <taxon>Spermatophyta</taxon>
        <taxon>Magnoliopsida</taxon>
        <taxon>eudicotyledons</taxon>
        <taxon>Gunneridae</taxon>
        <taxon>Pentapetalae</taxon>
        <taxon>asterids</taxon>
        <taxon>campanulids</taxon>
        <taxon>Asterales</taxon>
        <taxon>Asteraceae</taxon>
        <taxon>Cichorioideae</taxon>
        <taxon>Cichorieae</taxon>
        <taxon>Lactucinae</taxon>
        <taxon>Lactuca</taxon>
    </lineage>
</organism>
<comment type="caution">
    <text evidence="2">The sequence shown here is derived from an EMBL/GenBank/DDBJ whole genome shotgun (WGS) entry which is preliminary data.</text>
</comment>
<dbReference type="Proteomes" id="UP001157418">
    <property type="component" value="Unassembled WGS sequence"/>
</dbReference>
<dbReference type="EMBL" id="CAKMRJ010000001">
    <property type="protein sequence ID" value="CAH1413073.1"/>
    <property type="molecule type" value="Genomic_DNA"/>
</dbReference>
<evidence type="ECO:0000256" key="1">
    <source>
        <dbReference type="SAM" id="MobiDB-lite"/>
    </source>
</evidence>
<gene>
    <name evidence="2" type="ORF">LVIROSA_LOCUS1049</name>
</gene>
<dbReference type="AlphaFoldDB" id="A0AAU9LKX1"/>
<evidence type="ECO:0000313" key="3">
    <source>
        <dbReference type="Proteomes" id="UP001157418"/>
    </source>
</evidence>
<name>A0AAU9LKX1_9ASTR</name>
<accession>A0AAU9LKX1</accession>
<sequence>MLKKVNPTHKVLVKYLKTINPDVETGVLLEVEAGSSKQSKKSKVNEAEVPATRMNKPKSKSPKKKEDVEVTKEKEVVESKKELIPSKSGVLKRLRKTQLSRKGVVVREIHAPVSPLSKKGRVDDVAKHITEKRYKRKLVIRDDSSENDVVADTPPVLSSPMVTLSTFISYVSPTPIITPSTSIPLEIVVTKSIFKEVPISNCWILV</sequence>
<reference evidence="2 3" key="1">
    <citation type="submission" date="2022-01" db="EMBL/GenBank/DDBJ databases">
        <authorList>
            <person name="Xiong W."/>
            <person name="Schranz E."/>
        </authorList>
    </citation>
    <scope>NUCLEOTIDE SEQUENCE [LARGE SCALE GENOMIC DNA]</scope>
</reference>
<keyword evidence="3" id="KW-1185">Reference proteome</keyword>
<feature type="region of interest" description="Disordered" evidence="1">
    <location>
        <begin position="32"/>
        <end position="68"/>
    </location>
</feature>
<proteinExistence type="predicted"/>